<dbReference type="RefSeq" id="WP_189055946.1">
    <property type="nucleotide sequence ID" value="NZ_BMMK01000006.1"/>
</dbReference>
<keyword evidence="2" id="KW-1185">Reference proteome</keyword>
<comment type="caution">
    <text evidence="1">The sequence shown here is derived from an EMBL/GenBank/DDBJ whole genome shotgun (WGS) entry which is preliminary data.</text>
</comment>
<dbReference type="PANTHER" id="PTHR34387">
    <property type="entry name" value="SLR1258 PROTEIN"/>
    <property type="match status" value="1"/>
</dbReference>
<reference evidence="1" key="2">
    <citation type="submission" date="2020-09" db="EMBL/GenBank/DDBJ databases">
        <authorList>
            <person name="Sun Q."/>
            <person name="Zhou Y."/>
        </authorList>
    </citation>
    <scope>NUCLEOTIDE SEQUENCE</scope>
    <source>
        <strain evidence="1">CGMCC 4.5737</strain>
    </source>
</reference>
<dbReference type="PANTHER" id="PTHR34387:SF1">
    <property type="entry name" value="PERIPLASMIC IMMUNOGENIC PROTEIN"/>
    <property type="match status" value="1"/>
</dbReference>
<dbReference type="Gene3D" id="3.30.110.170">
    <property type="entry name" value="Protein of unknown function (DUF541), domain 1"/>
    <property type="match status" value="1"/>
</dbReference>
<accession>A0A8J3FU57</accession>
<dbReference type="EMBL" id="BMMK01000006">
    <property type="protein sequence ID" value="GGM47766.1"/>
    <property type="molecule type" value="Genomic_DNA"/>
</dbReference>
<evidence type="ECO:0008006" key="3">
    <source>
        <dbReference type="Google" id="ProtNLM"/>
    </source>
</evidence>
<sequence length="204" mass="22047">MAEVVTKGSGEVERIADRARLWVSFAATGNTRAEAVNALNARLADVETLLDTSAVEVRSRHLSVFENWQRRRMVGARAEQHYVLRVSDLTVLADLVSRLLTAEPASFNGPDWELSDDADAVRDAQREAVADARRRAEGYADALGTRLGPLLRLSDGYEGGGGFAPMAAAAPRAHQESVDVSNLNLEPQLVTVSASCTTAWSLLD</sequence>
<evidence type="ECO:0000313" key="2">
    <source>
        <dbReference type="Proteomes" id="UP000637578"/>
    </source>
</evidence>
<gene>
    <name evidence="1" type="ORF">GCM10012275_18530</name>
</gene>
<protein>
    <recommendedName>
        <fullName evidence="3">DUF541 domain-containing protein</fullName>
    </recommendedName>
</protein>
<dbReference type="InterPro" id="IPR052022">
    <property type="entry name" value="26kDa_periplasmic_antigen"/>
</dbReference>
<evidence type="ECO:0000313" key="1">
    <source>
        <dbReference type="EMBL" id="GGM47766.1"/>
    </source>
</evidence>
<dbReference type="Proteomes" id="UP000637578">
    <property type="component" value="Unassembled WGS sequence"/>
</dbReference>
<dbReference type="AlphaFoldDB" id="A0A8J3FU57"/>
<dbReference type="Pfam" id="PF04402">
    <property type="entry name" value="SIMPL"/>
    <property type="match status" value="1"/>
</dbReference>
<reference evidence="1" key="1">
    <citation type="journal article" date="2014" name="Int. J. Syst. Evol. Microbiol.">
        <title>Complete genome sequence of Corynebacterium casei LMG S-19264T (=DSM 44701T), isolated from a smear-ripened cheese.</title>
        <authorList>
            <consortium name="US DOE Joint Genome Institute (JGI-PGF)"/>
            <person name="Walter F."/>
            <person name="Albersmeier A."/>
            <person name="Kalinowski J."/>
            <person name="Ruckert C."/>
        </authorList>
    </citation>
    <scope>NUCLEOTIDE SEQUENCE</scope>
    <source>
        <strain evidence="1">CGMCC 4.5737</strain>
    </source>
</reference>
<organism evidence="1 2">
    <name type="scientific">Longimycelium tulufanense</name>
    <dbReference type="NCBI Taxonomy" id="907463"/>
    <lineage>
        <taxon>Bacteria</taxon>
        <taxon>Bacillati</taxon>
        <taxon>Actinomycetota</taxon>
        <taxon>Actinomycetes</taxon>
        <taxon>Pseudonocardiales</taxon>
        <taxon>Pseudonocardiaceae</taxon>
        <taxon>Longimycelium</taxon>
    </lineage>
</organism>
<dbReference type="Gene3D" id="3.30.70.2970">
    <property type="entry name" value="Protein of unknown function (DUF541), domain 2"/>
    <property type="match status" value="1"/>
</dbReference>
<proteinExistence type="predicted"/>
<name>A0A8J3FU57_9PSEU</name>
<dbReference type="GO" id="GO:0006974">
    <property type="term" value="P:DNA damage response"/>
    <property type="evidence" value="ECO:0007669"/>
    <property type="project" value="TreeGrafter"/>
</dbReference>
<dbReference type="InterPro" id="IPR007497">
    <property type="entry name" value="SIMPL/DUF541"/>
</dbReference>